<dbReference type="Pfam" id="PF07690">
    <property type="entry name" value="MFS_1"/>
    <property type="match status" value="1"/>
</dbReference>
<evidence type="ECO:0000313" key="7">
    <source>
        <dbReference type="EMBL" id="MSS46233.1"/>
    </source>
</evidence>
<dbReference type="SUPFAM" id="SSF103473">
    <property type="entry name" value="MFS general substrate transporter"/>
    <property type="match status" value="2"/>
</dbReference>
<name>A0A7K0J8S2_9ACTN</name>
<comment type="subcellular location">
    <subcellularLocation>
        <location evidence="1">Cell membrane</location>
        <topology evidence="1">Multi-pass membrane protein</topology>
    </subcellularLocation>
</comment>
<feature type="transmembrane region" description="Helical" evidence="5">
    <location>
        <begin position="272"/>
        <end position="290"/>
    </location>
</feature>
<dbReference type="AlphaFoldDB" id="A0A7K0J8S2"/>
<accession>A0A7K0J8S2</accession>
<keyword evidence="2 5" id="KW-0812">Transmembrane</keyword>
<dbReference type="CDD" id="cd17316">
    <property type="entry name" value="MFS_SV2_like"/>
    <property type="match status" value="1"/>
</dbReference>
<comment type="caution">
    <text evidence="7">The sequence shown here is derived from an EMBL/GenBank/DDBJ whole genome shotgun (WGS) entry which is preliminary data.</text>
</comment>
<protein>
    <submittedName>
        <fullName evidence="7">MFS transporter</fullName>
    </submittedName>
</protein>
<dbReference type="PANTHER" id="PTHR23508">
    <property type="entry name" value="CARBOXYLIC ACID TRANSPORTER PROTEIN HOMOLOG"/>
    <property type="match status" value="1"/>
</dbReference>
<dbReference type="InterPro" id="IPR036259">
    <property type="entry name" value="MFS_trans_sf"/>
</dbReference>
<keyword evidence="3 5" id="KW-1133">Transmembrane helix</keyword>
<organism evidence="7 8">
    <name type="scientific">Cutibacterium porci</name>
    <dbReference type="NCBI Taxonomy" id="2605781"/>
    <lineage>
        <taxon>Bacteria</taxon>
        <taxon>Bacillati</taxon>
        <taxon>Actinomycetota</taxon>
        <taxon>Actinomycetes</taxon>
        <taxon>Propionibacteriales</taxon>
        <taxon>Propionibacteriaceae</taxon>
        <taxon>Cutibacterium</taxon>
    </lineage>
</organism>
<feature type="transmembrane region" description="Helical" evidence="5">
    <location>
        <begin position="246"/>
        <end position="266"/>
    </location>
</feature>
<sequence>MNSVDATVGKRTWRDELTSTQWKSFWAAWIGYLLDGFDFVMITLVLAEIGRTFHVGAAATATLVSAAFIARWFGGLLLGAIGDRAGRKEAMVISILLYAGGSVVCAVAPSFWVIFVARVCIGMGMAGEYGSSATYVIESWPVRLRNKASGFLISGFSIGAGMTAQIYALIERVTRGTTAEPYTWRILFALGIIPIALALWLRRALPETADFAKMREEQDARVAAGEVVEKTDMFTMLFARTAMRSVINIILALSAFGCLIVIYLFKSGVSDFVLALLWIIVAAVMVCFMVQFEGPRWPTGVAVMITVFVAFLYSWPLQALLPTYYRQTLGLASDTASNLVTATSFGAAAGCIMAGFIGDRFGTRKAYWVSLVISEFLVLPVFLVDRDMVHSSVMWIVLLGVFIFIQQMFGQGIAGLLPKFISNYFPVEKRAAGLGFSYNVGALGGAIAPVLGIALAGDPATGVGGALPSNWGLGWTLFALSFAFTAVIIILIGINFPYRMQKLLRPDYVRPSDLMEHGDEELAISQGSHTDVAPSAGEKVSIS</sequence>
<feature type="transmembrane region" description="Helical" evidence="5">
    <location>
        <begin position="26"/>
        <end position="46"/>
    </location>
</feature>
<feature type="transmembrane region" description="Helical" evidence="5">
    <location>
        <begin position="335"/>
        <end position="357"/>
    </location>
</feature>
<feature type="transmembrane region" description="Helical" evidence="5">
    <location>
        <begin position="438"/>
        <end position="457"/>
    </location>
</feature>
<feature type="transmembrane region" description="Helical" evidence="5">
    <location>
        <begin position="395"/>
        <end position="417"/>
    </location>
</feature>
<gene>
    <name evidence="7" type="ORF">FYJ43_09405</name>
</gene>
<keyword evidence="4 5" id="KW-0472">Membrane</keyword>
<dbReference type="EMBL" id="VUMG01000003">
    <property type="protein sequence ID" value="MSS46233.1"/>
    <property type="molecule type" value="Genomic_DNA"/>
</dbReference>
<evidence type="ECO:0000256" key="3">
    <source>
        <dbReference type="ARBA" id="ARBA00022989"/>
    </source>
</evidence>
<evidence type="ECO:0000256" key="5">
    <source>
        <dbReference type="SAM" id="Phobius"/>
    </source>
</evidence>
<evidence type="ECO:0000259" key="6">
    <source>
        <dbReference type="PROSITE" id="PS50850"/>
    </source>
</evidence>
<dbReference type="RefSeq" id="WP_154564088.1">
    <property type="nucleotide sequence ID" value="NZ_VUMG01000003.1"/>
</dbReference>
<dbReference type="Proteomes" id="UP000466104">
    <property type="component" value="Unassembled WGS sequence"/>
</dbReference>
<dbReference type="Gene3D" id="1.20.1250.20">
    <property type="entry name" value="MFS general substrate transporter like domains"/>
    <property type="match status" value="2"/>
</dbReference>
<feature type="transmembrane region" description="Helical" evidence="5">
    <location>
        <begin position="151"/>
        <end position="170"/>
    </location>
</feature>
<evidence type="ECO:0000256" key="1">
    <source>
        <dbReference type="ARBA" id="ARBA00004651"/>
    </source>
</evidence>
<dbReference type="InterPro" id="IPR011701">
    <property type="entry name" value="MFS"/>
</dbReference>
<evidence type="ECO:0000313" key="8">
    <source>
        <dbReference type="Proteomes" id="UP000466104"/>
    </source>
</evidence>
<feature type="transmembrane region" description="Helical" evidence="5">
    <location>
        <begin position="182"/>
        <end position="201"/>
    </location>
</feature>
<reference evidence="7 8" key="1">
    <citation type="submission" date="2019-08" db="EMBL/GenBank/DDBJ databases">
        <title>In-depth cultivation of the pig gut microbiome towards novel bacterial diversity and tailored functional studies.</title>
        <authorList>
            <person name="Wylensek D."/>
            <person name="Hitch T.C.A."/>
            <person name="Clavel T."/>
        </authorList>
    </citation>
    <scope>NUCLEOTIDE SEQUENCE [LARGE SCALE GENOMIC DNA]</scope>
    <source>
        <strain evidence="7 8">WCA-380-WT-3A</strain>
    </source>
</reference>
<feature type="transmembrane region" description="Helical" evidence="5">
    <location>
        <begin position="366"/>
        <end position="383"/>
    </location>
</feature>
<keyword evidence="8" id="KW-1185">Reference proteome</keyword>
<evidence type="ECO:0000256" key="4">
    <source>
        <dbReference type="ARBA" id="ARBA00023136"/>
    </source>
</evidence>
<feature type="transmembrane region" description="Helical" evidence="5">
    <location>
        <begin position="477"/>
        <end position="498"/>
    </location>
</feature>
<dbReference type="GO" id="GO:0046943">
    <property type="term" value="F:carboxylic acid transmembrane transporter activity"/>
    <property type="evidence" value="ECO:0007669"/>
    <property type="project" value="TreeGrafter"/>
</dbReference>
<proteinExistence type="predicted"/>
<feature type="transmembrane region" description="Helical" evidence="5">
    <location>
        <begin position="93"/>
        <end position="115"/>
    </location>
</feature>
<feature type="domain" description="Major facilitator superfamily (MFS) profile" evidence="6">
    <location>
        <begin position="24"/>
        <end position="500"/>
    </location>
</feature>
<dbReference type="NCBIfam" id="NF003024">
    <property type="entry name" value="PRK03893.1"/>
    <property type="match status" value="1"/>
</dbReference>
<feature type="transmembrane region" description="Helical" evidence="5">
    <location>
        <begin position="297"/>
        <end position="315"/>
    </location>
</feature>
<dbReference type="GO" id="GO:0005886">
    <property type="term" value="C:plasma membrane"/>
    <property type="evidence" value="ECO:0007669"/>
    <property type="project" value="UniProtKB-SubCell"/>
</dbReference>
<feature type="transmembrane region" description="Helical" evidence="5">
    <location>
        <begin position="53"/>
        <end position="73"/>
    </location>
</feature>
<dbReference type="PANTHER" id="PTHR23508:SF3">
    <property type="entry name" value="SIALIC ACID TRANSPORTER NANT"/>
    <property type="match status" value="1"/>
</dbReference>
<evidence type="ECO:0000256" key="2">
    <source>
        <dbReference type="ARBA" id="ARBA00022692"/>
    </source>
</evidence>
<dbReference type="PROSITE" id="PS50850">
    <property type="entry name" value="MFS"/>
    <property type="match status" value="1"/>
</dbReference>
<dbReference type="InterPro" id="IPR020846">
    <property type="entry name" value="MFS_dom"/>
</dbReference>